<evidence type="ECO:0000313" key="5">
    <source>
        <dbReference type="Proteomes" id="UP001232536"/>
    </source>
</evidence>
<dbReference type="SMART" id="SM01118">
    <property type="entry name" value="CYTH"/>
    <property type="match status" value="1"/>
</dbReference>
<proteinExistence type="predicted"/>
<dbReference type="InterPro" id="IPR038186">
    <property type="entry name" value="CHAD_dom_sf"/>
</dbReference>
<reference evidence="4 5" key="1">
    <citation type="submission" date="2023-07" db="EMBL/GenBank/DDBJ databases">
        <title>Description of novel actinomycetes strains, isolated from tidal flat sediment.</title>
        <authorList>
            <person name="Lu C."/>
        </authorList>
    </citation>
    <scope>NUCLEOTIDE SEQUENCE [LARGE SCALE GENOMIC DNA]</scope>
    <source>
        <strain evidence="4 5">SYSU T00b441</strain>
    </source>
</reference>
<dbReference type="Pfam" id="PF05235">
    <property type="entry name" value="CHAD"/>
    <property type="match status" value="1"/>
</dbReference>
<dbReference type="Gene3D" id="1.40.20.10">
    <property type="entry name" value="CHAD domain"/>
    <property type="match status" value="1"/>
</dbReference>
<dbReference type="InterPro" id="IPR033469">
    <property type="entry name" value="CYTH-like_dom_sf"/>
</dbReference>
<keyword evidence="5" id="KW-1185">Reference proteome</keyword>
<dbReference type="Gene3D" id="2.40.320.10">
    <property type="entry name" value="Hypothetical Protein Pfu-838710-001"/>
    <property type="match status" value="1"/>
</dbReference>
<dbReference type="PROSITE" id="PS51707">
    <property type="entry name" value="CYTH"/>
    <property type="match status" value="1"/>
</dbReference>
<feature type="domain" description="CHAD" evidence="3">
    <location>
        <begin position="211"/>
        <end position="492"/>
    </location>
</feature>
<evidence type="ECO:0000313" key="4">
    <source>
        <dbReference type="EMBL" id="MDO8106833.1"/>
    </source>
</evidence>
<dbReference type="PROSITE" id="PS51708">
    <property type="entry name" value="CHAD"/>
    <property type="match status" value="1"/>
</dbReference>
<comment type="caution">
    <text evidence="4">The sequence shown here is derived from an EMBL/GenBank/DDBJ whole genome shotgun (WGS) entry which is preliminary data.</text>
</comment>
<dbReference type="CDD" id="cd07374">
    <property type="entry name" value="CYTH-like_Pase"/>
    <property type="match status" value="1"/>
</dbReference>
<dbReference type="EMBL" id="JAUQYP010000001">
    <property type="protein sequence ID" value="MDO8106833.1"/>
    <property type="molecule type" value="Genomic_DNA"/>
</dbReference>
<evidence type="ECO:0000256" key="1">
    <source>
        <dbReference type="SAM" id="MobiDB-lite"/>
    </source>
</evidence>
<dbReference type="SUPFAM" id="SSF55154">
    <property type="entry name" value="CYTH-like phosphatases"/>
    <property type="match status" value="1"/>
</dbReference>
<dbReference type="PANTHER" id="PTHR39339:SF1">
    <property type="entry name" value="CHAD DOMAIN-CONTAINING PROTEIN"/>
    <property type="match status" value="1"/>
</dbReference>
<organism evidence="4 5">
    <name type="scientific">Actinotalea lenta</name>
    <dbReference type="NCBI Taxonomy" id="3064654"/>
    <lineage>
        <taxon>Bacteria</taxon>
        <taxon>Bacillati</taxon>
        <taxon>Actinomycetota</taxon>
        <taxon>Actinomycetes</taxon>
        <taxon>Micrococcales</taxon>
        <taxon>Cellulomonadaceae</taxon>
        <taxon>Actinotalea</taxon>
    </lineage>
</organism>
<evidence type="ECO:0000259" key="2">
    <source>
        <dbReference type="PROSITE" id="PS51707"/>
    </source>
</evidence>
<dbReference type="InterPro" id="IPR007899">
    <property type="entry name" value="CHAD_dom"/>
</dbReference>
<name>A0ABT9D7K1_9CELL</name>
<feature type="domain" description="CYTH" evidence="2">
    <location>
        <begin position="5"/>
        <end position="204"/>
    </location>
</feature>
<sequence length="500" mass="54490">MTTTAVEREVKLDIPDGWELPDLVAVPGVDRVSDAGEHSLLATYHDTADHRLLAGRATLRRRTGGTDPGWHLKLPRGTTPGGDRLEVRHDHRRPPRAVPEDLVALTRSRTRGADLTPVMELATRRRAQHLHAPDGTVLAEVVLDEVTATPPGGEPHRWREVEVELVDGDVALLEAAVQVLLDAGATRAAGPSKLGRALGRPGAARADVASPGSVDGLVLAYLRAQVDALVDNDVRVRMGTADGVHDMRVATRRLRSTLATHRRRLDPAQTELRDKLKHLGTVLGAARDAEVLGARLTAELADVPEPAGDAETAQWVAQRLDDAWSAARGDLLATLDSDRYVELLAALEALVAGERLPARSAPGKDPRGKRRSVRHDLRRVRRALRDAKRVRGTADLPPALHEVRKAAKRARYAAEAVAPRVGGKASRFAERMERLQDLLGAHQDDVVARARLRELARQARQDGPSTFPLGVVHERAERSDDAAYRASRSVLRDVRGSWPD</sequence>
<feature type="region of interest" description="Disordered" evidence="1">
    <location>
        <begin position="459"/>
        <end position="483"/>
    </location>
</feature>
<evidence type="ECO:0000259" key="3">
    <source>
        <dbReference type="PROSITE" id="PS51708"/>
    </source>
</evidence>
<dbReference type="Pfam" id="PF01928">
    <property type="entry name" value="CYTH"/>
    <property type="match status" value="1"/>
</dbReference>
<dbReference type="PANTHER" id="PTHR39339">
    <property type="entry name" value="SLR1444 PROTEIN"/>
    <property type="match status" value="1"/>
</dbReference>
<gene>
    <name evidence="4" type="ORF">Q6348_06440</name>
</gene>
<feature type="compositionally biased region" description="Basic and acidic residues" evidence="1">
    <location>
        <begin position="472"/>
        <end position="483"/>
    </location>
</feature>
<accession>A0ABT9D7K1</accession>
<dbReference type="Proteomes" id="UP001232536">
    <property type="component" value="Unassembled WGS sequence"/>
</dbReference>
<dbReference type="InterPro" id="IPR023577">
    <property type="entry name" value="CYTH_domain"/>
</dbReference>
<dbReference type="RefSeq" id="WP_304600474.1">
    <property type="nucleotide sequence ID" value="NZ_JAUQYP010000001.1"/>
</dbReference>
<dbReference type="SMART" id="SM00880">
    <property type="entry name" value="CHAD"/>
    <property type="match status" value="1"/>
</dbReference>
<protein>
    <submittedName>
        <fullName evidence="4">CYTH and CHAD domain-containing protein</fullName>
    </submittedName>
</protein>